<accession>A0A7C9UVC9</accession>
<evidence type="ECO:0000256" key="5">
    <source>
        <dbReference type="ARBA" id="ARBA00048470"/>
    </source>
</evidence>
<dbReference type="InterPro" id="IPR019888">
    <property type="entry name" value="Tscrpt_reg_AsnC-like"/>
</dbReference>
<proteinExistence type="inferred from homology"/>
<sequence>MTKLDDIDRAIVIATQGGLPLVADPYGAVADALGLSAEVVIARLDAMQQDGVVRRIGVVPNHYALGYRFNGMTVWDVADDHVEEAGRRLCATGVVSHCYQRPRLLPDWPYNIFAMIHARDEAAATALVERLATALGPLARGHRVLFSTRILKKTGLRLGRQQGGGTPCSG</sequence>
<dbReference type="EMBL" id="JAAIYP010000032">
    <property type="protein sequence ID" value="NFV79570.1"/>
    <property type="molecule type" value="Genomic_DNA"/>
</dbReference>
<dbReference type="Gene3D" id="3.30.70.3460">
    <property type="match status" value="1"/>
</dbReference>
<evidence type="ECO:0000256" key="3">
    <source>
        <dbReference type="ARBA" id="ARBA00023457"/>
    </source>
</evidence>
<comment type="pathway">
    <text evidence="2">Porphyrin-containing compound metabolism.</text>
</comment>
<dbReference type="InterPro" id="IPR040523">
    <property type="entry name" value="AsnC_trans_reg2"/>
</dbReference>
<feature type="domain" description="Siroheme decarboxylase NirL-like HTH" evidence="7">
    <location>
        <begin position="8"/>
        <end position="54"/>
    </location>
</feature>
<dbReference type="InterPro" id="IPR053953">
    <property type="entry name" value="NirdL-like_HTH"/>
</dbReference>
<dbReference type="PANTHER" id="PTHR43413:SF1">
    <property type="entry name" value="SIROHEME DECARBOXYLASE NIRL SUBUNIT"/>
    <property type="match status" value="1"/>
</dbReference>
<keyword evidence="9" id="KW-1185">Reference proteome</keyword>
<dbReference type="RefSeq" id="WP_163676189.1">
    <property type="nucleotide sequence ID" value="NZ_JAAIYP010000032.1"/>
</dbReference>
<evidence type="ECO:0000259" key="7">
    <source>
        <dbReference type="Pfam" id="PF22451"/>
    </source>
</evidence>
<dbReference type="InterPro" id="IPR050684">
    <property type="entry name" value="HTH-Siroheme_Decarb"/>
</dbReference>
<evidence type="ECO:0000256" key="1">
    <source>
        <dbReference type="ARBA" id="ARBA00023239"/>
    </source>
</evidence>
<gene>
    <name evidence="8" type="ORF">G4223_05550</name>
</gene>
<keyword evidence="1" id="KW-0456">Lyase</keyword>
<dbReference type="Pfam" id="PF17805">
    <property type="entry name" value="AsnC_trans_reg2"/>
    <property type="match status" value="1"/>
</dbReference>
<comment type="catalytic activity">
    <reaction evidence="5">
        <text>siroheme + 2 H(+) = 12,18-didecarboxysiroheme + 2 CO2</text>
        <dbReference type="Rhea" id="RHEA:19093"/>
        <dbReference type="ChEBI" id="CHEBI:15378"/>
        <dbReference type="ChEBI" id="CHEBI:16526"/>
        <dbReference type="ChEBI" id="CHEBI:60052"/>
        <dbReference type="ChEBI" id="CHEBI:140497"/>
        <dbReference type="EC" id="4.1.1.111"/>
    </reaction>
</comment>
<dbReference type="PANTHER" id="PTHR43413">
    <property type="entry name" value="TRANSCRIPTIONAL REGULATOR, ASNC FAMILY"/>
    <property type="match status" value="1"/>
</dbReference>
<dbReference type="PROSITE" id="PS00519">
    <property type="entry name" value="HTH_ASNC_1"/>
    <property type="match status" value="1"/>
</dbReference>
<dbReference type="GO" id="GO:0016829">
    <property type="term" value="F:lyase activity"/>
    <property type="evidence" value="ECO:0007669"/>
    <property type="project" value="UniProtKB-KW"/>
</dbReference>
<name>A0A7C9UVC9_9PROT</name>
<evidence type="ECO:0000313" key="9">
    <source>
        <dbReference type="Proteomes" id="UP000480684"/>
    </source>
</evidence>
<organism evidence="8 9">
    <name type="scientific">Magnetospirillum aberrantis SpK</name>
    <dbReference type="NCBI Taxonomy" id="908842"/>
    <lineage>
        <taxon>Bacteria</taxon>
        <taxon>Pseudomonadati</taxon>
        <taxon>Pseudomonadota</taxon>
        <taxon>Alphaproteobacteria</taxon>
        <taxon>Rhodospirillales</taxon>
        <taxon>Rhodospirillaceae</taxon>
        <taxon>Magnetospirillum</taxon>
    </lineage>
</organism>
<dbReference type="EC" id="4.1.1.111" evidence="4"/>
<comment type="caution">
    <text evidence="8">The sequence shown here is derived from an EMBL/GenBank/DDBJ whole genome shotgun (WGS) entry which is preliminary data.</text>
</comment>
<dbReference type="SMART" id="SM00344">
    <property type="entry name" value="HTH_ASNC"/>
    <property type="match status" value="1"/>
</dbReference>
<reference evidence="8 9" key="1">
    <citation type="submission" date="2020-02" db="EMBL/GenBank/DDBJ databases">
        <authorList>
            <person name="Dziuba M."/>
            <person name="Kuznetsov B."/>
            <person name="Mardanov A."/>
            <person name="Ravin N."/>
            <person name="Grouzdev D."/>
        </authorList>
    </citation>
    <scope>NUCLEOTIDE SEQUENCE [LARGE SCALE GENOMIC DNA]</scope>
    <source>
        <strain evidence="8 9">SpK</strain>
    </source>
</reference>
<protein>
    <recommendedName>
        <fullName evidence="4">siroheme decarboxylase</fullName>
        <ecNumber evidence="4">4.1.1.111</ecNumber>
    </recommendedName>
</protein>
<dbReference type="Pfam" id="PF22451">
    <property type="entry name" value="NirdL-like_HTH"/>
    <property type="match status" value="1"/>
</dbReference>
<dbReference type="AlphaFoldDB" id="A0A7C9UVC9"/>
<feature type="domain" description="Siroheme decarboxylase AsnC-like ligand binding" evidence="6">
    <location>
        <begin position="65"/>
        <end position="152"/>
    </location>
</feature>
<dbReference type="Proteomes" id="UP000480684">
    <property type="component" value="Unassembled WGS sequence"/>
</dbReference>
<evidence type="ECO:0000313" key="8">
    <source>
        <dbReference type="EMBL" id="NFV79570.1"/>
    </source>
</evidence>
<evidence type="ECO:0000256" key="2">
    <source>
        <dbReference type="ARBA" id="ARBA00023444"/>
    </source>
</evidence>
<dbReference type="InterPro" id="IPR019885">
    <property type="entry name" value="Tscrpt_reg_HTH_AsnC-type_CS"/>
</dbReference>
<comment type="similarity">
    <text evidence="3">Belongs to the Ahb/Nir family.</text>
</comment>
<evidence type="ECO:0000259" key="6">
    <source>
        <dbReference type="Pfam" id="PF17805"/>
    </source>
</evidence>
<evidence type="ECO:0000256" key="4">
    <source>
        <dbReference type="ARBA" id="ARBA00023471"/>
    </source>
</evidence>